<keyword evidence="1" id="KW-0732">Signal</keyword>
<feature type="signal peptide" evidence="1">
    <location>
        <begin position="1"/>
        <end position="20"/>
    </location>
</feature>
<proteinExistence type="predicted"/>
<feature type="chain" id="PRO_5043617364" evidence="1">
    <location>
        <begin position="21"/>
        <end position="62"/>
    </location>
</feature>
<evidence type="ECO:0000256" key="1">
    <source>
        <dbReference type="SAM" id="SignalP"/>
    </source>
</evidence>
<sequence>MKSKALVSSFLELLIFEAHASLWACFSFTTAEEFNTGQSYHECLLFGFISITLVRQLQTFEF</sequence>
<name>A0AAV0NU70_9ROSI</name>
<comment type="caution">
    <text evidence="2">The sequence shown here is derived from an EMBL/GenBank/DDBJ whole genome shotgun (WGS) entry which is preliminary data.</text>
</comment>
<gene>
    <name evidence="2" type="ORF">LITE_LOCUS35217</name>
</gene>
<dbReference type="AlphaFoldDB" id="A0AAV0NU70"/>
<reference evidence="2" key="1">
    <citation type="submission" date="2022-08" db="EMBL/GenBank/DDBJ databases">
        <authorList>
            <person name="Gutierrez-Valencia J."/>
        </authorList>
    </citation>
    <scope>NUCLEOTIDE SEQUENCE</scope>
</reference>
<dbReference type="EMBL" id="CAMGYJ010000008">
    <property type="protein sequence ID" value="CAI0462095.1"/>
    <property type="molecule type" value="Genomic_DNA"/>
</dbReference>
<keyword evidence="3" id="KW-1185">Reference proteome</keyword>
<evidence type="ECO:0000313" key="3">
    <source>
        <dbReference type="Proteomes" id="UP001154282"/>
    </source>
</evidence>
<accession>A0AAV0NU70</accession>
<evidence type="ECO:0000313" key="2">
    <source>
        <dbReference type="EMBL" id="CAI0462095.1"/>
    </source>
</evidence>
<protein>
    <submittedName>
        <fullName evidence="2">Uncharacterized protein</fullName>
    </submittedName>
</protein>
<organism evidence="2 3">
    <name type="scientific">Linum tenue</name>
    <dbReference type="NCBI Taxonomy" id="586396"/>
    <lineage>
        <taxon>Eukaryota</taxon>
        <taxon>Viridiplantae</taxon>
        <taxon>Streptophyta</taxon>
        <taxon>Embryophyta</taxon>
        <taxon>Tracheophyta</taxon>
        <taxon>Spermatophyta</taxon>
        <taxon>Magnoliopsida</taxon>
        <taxon>eudicotyledons</taxon>
        <taxon>Gunneridae</taxon>
        <taxon>Pentapetalae</taxon>
        <taxon>rosids</taxon>
        <taxon>fabids</taxon>
        <taxon>Malpighiales</taxon>
        <taxon>Linaceae</taxon>
        <taxon>Linum</taxon>
    </lineage>
</organism>
<dbReference type="Proteomes" id="UP001154282">
    <property type="component" value="Unassembled WGS sequence"/>
</dbReference>